<reference evidence="3 4" key="1">
    <citation type="submission" date="2014-07" db="EMBL/GenBank/DDBJ databases">
        <title>Genome Sequence of Rhodococcus opacus Strain R7, a Biodegrader of Mono- and Polycyclic Aromatic Hydrocarbons.</title>
        <authorList>
            <person name="Di Gennaro P."/>
            <person name="Zampolli J."/>
            <person name="Presti I."/>
            <person name="Cappelletti M."/>
            <person name="D'Ursi P."/>
            <person name="Orro A."/>
            <person name="Mezzelani A."/>
            <person name="Milanesi L."/>
        </authorList>
    </citation>
    <scope>NUCLEOTIDE SEQUENCE [LARGE SCALE GENOMIC DNA]</scope>
    <source>
        <strain evidence="3 4">R7</strain>
    </source>
</reference>
<gene>
    <name evidence="3" type="ORF">EP51_27510</name>
</gene>
<dbReference type="Gene3D" id="3.10.129.10">
    <property type="entry name" value="Hotdog Thioesterase"/>
    <property type="match status" value="1"/>
</dbReference>
<feature type="domain" description="MaoC-like" evidence="2">
    <location>
        <begin position="10"/>
        <end position="114"/>
    </location>
</feature>
<dbReference type="RefSeq" id="WP_128641009.1">
    <property type="nucleotide sequence ID" value="NZ_CP008947.1"/>
</dbReference>
<sequence>MAGLWFDDVEIGMTFETPRRTVTEADVVNFAGVSGDFHTLHTDAQTMRESQFGERIAHGALVLSIVTGLRGRLGIFDDTLVAFAEIRRWRFVRPVLIGDTIRAANEVVELTPTSKPDRGVMVQHVQVLNQHDVVVQEGEVVALVKREAKV</sequence>
<dbReference type="InterPro" id="IPR029069">
    <property type="entry name" value="HotDog_dom_sf"/>
</dbReference>
<name>A0A076EQ39_RHOOP</name>
<dbReference type="EMBL" id="CP008947">
    <property type="protein sequence ID" value="AII08165.1"/>
    <property type="molecule type" value="Genomic_DNA"/>
</dbReference>
<evidence type="ECO:0000259" key="2">
    <source>
        <dbReference type="Pfam" id="PF01575"/>
    </source>
</evidence>
<protein>
    <submittedName>
        <fullName evidence="3">Dehydratase</fullName>
    </submittedName>
</protein>
<proteinExistence type="inferred from homology"/>
<organism evidence="3 4">
    <name type="scientific">Rhodococcus opacus</name>
    <name type="common">Nocardia opaca</name>
    <dbReference type="NCBI Taxonomy" id="37919"/>
    <lineage>
        <taxon>Bacteria</taxon>
        <taxon>Bacillati</taxon>
        <taxon>Actinomycetota</taxon>
        <taxon>Actinomycetes</taxon>
        <taxon>Mycobacteriales</taxon>
        <taxon>Nocardiaceae</taxon>
        <taxon>Rhodococcus</taxon>
    </lineage>
</organism>
<comment type="similarity">
    <text evidence="1">Belongs to the enoyl-CoA hydratase/isomerase family.</text>
</comment>
<dbReference type="InterPro" id="IPR052342">
    <property type="entry name" value="MCH/BMMD"/>
</dbReference>
<evidence type="ECO:0000313" key="4">
    <source>
        <dbReference type="Proteomes" id="UP000028488"/>
    </source>
</evidence>
<dbReference type="AlphaFoldDB" id="A0A076EQ39"/>
<dbReference type="eggNOG" id="COG2030">
    <property type="taxonomic scope" value="Bacteria"/>
</dbReference>
<evidence type="ECO:0000256" key="1">
    <source>
        <dbReference type="ARBA" id="ARBA00005254"/>
    </source>
</evidence>
<dbReference type="Pfam" id="PF01575">
    <property type="entry name" value="MaoC_dehydratas"/>
    <property type="match status" value="1"/>
</dbReference>
<dbReference type="PANTHER" id="PTHR43664">
    <property type="entry name" value="MONOAMINE OXIDASE-RELATED"/>
    <property type="match status" value="1"/>
</dbReference>
<accession>A0A076EQ39</accession>
<evidence type="ECO:0000313" key="3">
    <source>
        <dbReference type="EMBL" id="AII08165.1"/>
    </source>
</evidence>
<dbReference type="PANTHER" id="PTHR43664:SF1">
    <property type="entry name" value="BETA-METHYLMALYL-COA DEHYDRATASE"/>
    <property type="match status" value="1"/>
</dbReference>
<dbReference type="InterPro" id="IPR002539">
    <property type="entry name" value="MaoC-like_dom"/>
</dbReference>
<dbReference type="SUPFAM" id="SSF54637">
    <property type="entry name" value="Thioesterase/thiol ester dehydrase-isomerase"/>
    <property type="match status" value="1"/>
</dbReference>
<dbReference type="Proteomes" id="UP000028488">
    <property type="component" value="Chromosome"/>
</dbReference>